<keyword evidence="6" id="KW-0408">Iron</keyword>
<dbReference type="PANTHER" id="PTHR11178">
    <property type="entry name" value="IRON-SULFUR CLUSTER SCAFFOLD PROTEIN NFU-RELATED"/>
    <property type="match status" value="1"/>
</dbReference>
<dbReference type="FunFam" id="3.30.300.130:FF:000001">
    <property type="entry name" value="NFU1 iron-sulfur cluster scaffold"/>
    <property type="match status" value="1"/>
</dbReference>
<comment type="similarity">
    <text evidence="2">Belongs to the NifU family.</text>
</comment>
<comment type="caution">
    <text evidence="10">The sequence shown here is derived from an EMBL/GenBank/DDBJ whole genome shotgun (WGS) entry which is preliminary data.</text>
</comment>
<dbReference type="Gene3D" id="3.30.300.130">
    <property type="entry name" value="Fe-S cluster assembly (FSCA)"/>
    <property type="match status" value="1"/>
</dbReference>
<evidence type="ECO:0000256" key="4">
    <source>
        <dbReference type="ARBA" id="ARBA00022723"/>
    </source>
</evidence>
<reference evidence="10 11" key="1">
    <citation type="journal article" date="2024" name="Science">
        <title>Giant polyketide synthase enzymes in the biosynthesis of giant marine polyether toxins.</title>
        <authorList>
            <person name="Fallon T.R."/>
            <person name="Shende V.V."/>
            <person name="Wierzbicki I.H."/>
            <person name="Pendleton A.L."/>
            <person name="Watervoot N.F."/>
            <person name="Auber R.P."/>
            <person name="Gonzalez D.J."/>
            <person name="Wisecaver J.H."/>
            <person name="Moore B.S."/>
        </authorList>
    </citation>
    <scope>NUCLEOTIDE SEQUENCE [LARGE SCALE GENOMIC DNA]</scope>
    <source>
        <strain evidence="10 11">12B1</strain>
    </source>
</reference>
<keyword evidence="4" id="KW-0479">Metal-binding</keyword>
<comment type="subcellular location">
    <subcellularLocation>
        <location evidence="1">Mitochondrion</location>
    </subcellularLocation>
</comment>
<dbReference type="GO" id="GO:0051536">
    <property type="term" value="F:iron-sulfur cluster binding"/>
    <property type="evidence" value="ECO:0007669"/>
    <property type="project" value="UniProtKB-KW"/>
</dbReference>
<dbReference type="PANTHER" id="PTHR11178:SF1">
    <property type="entry name" value="NFU1 IRON-SULFUR CLUSTER SCAFFOLD HOMOLOG, MITOCHONDRIAL"/>
    <property type="match status" value="1"/>
</dbReference>
<dbReference type="InterPro" id="IPR034904">
    <property type="entry name" value="FSCA_dom_sf"/>
</dbReference>
<dbReference type="AlphaFoldDB" id="A0AB34K6E1"/>
<keyword evidence="7" id="KW-0411">Iron-sulfur</keyword>
<protein>
    <recommendedName>
        <fullName evidence="3">NFU1 iron-sulfur cluster scaffold homolog, mitochondrial</fullName>
    </recommendedName>
</protein>
<dbReference type="PIRSF" id="PIRSF036773">
    <property type="entry name" value="HIRIP5"/>
    <property type="match status" value="1"/>
</dbReference>
<accession>A0AB34K6E1</accession>
<dbReference type="Pfam" id="PF08712">
    <property type="entry name" value="Nfu_N"/>
    <property type="match status" value="1"/>
</dbReference>
<evidence type="ECO:0000256" key="7">
    <source>
        <dbReference type="ARBA" id="ARBA00023014"/>
    </source>
</evidence>
<evidence type="ECO:0000313" key="11">
    <source>
        <dbReference type="Proteomes" id="UP001515480"/>
    </source>
</evidence>
<evidence type="ECO:0000259" key="9">
    <source>
        <dbReference type="SMART" id="SM00932"/>
    </source>
</evidence>
<proteinExistence type="inferred from homology"/>
<evidence type="ECO:0000256" key="3">
    <source>
        <dbReference type="ARBA" id="ARBA00018782"/>
    </source>
</evidence>
<evidence type="ECO:0000256" key="5">
    <source>
        <dbReference type="ARBA" id="ARBA00022946"/>
    </source>
</evidence>
<dbReference type="GO" id="GO:0016226">
    <property type="term" value="P:iron-sulfur cluster assembly"/>
    <property type="evidence" value="ECO:0007669"/>
    <property type="project" value="InterPro"/>
</dbReference>
<keyword evidence="8" id="KW-0496">Mitochondrion</keyword>
<dbReference type="SUPFAM" id="SSF117916">
    <property type="entry name" value="Fe-S cluster assembly (FSCA) domain-like"/>
    <property type="match status" value="1"/>
</dbReference>
<feature type="domain" description="Scaffold protein Nfu/NifU N-terminal" evidence="9">
    <location>
        <begin position="32"/>
        <end position="118"/>
    </location>
</feature>
<dbReference type="FunFam" id="3.30.1370.70:FF:000002">
    <property type="entry name" value="NFU1 iron-sulfur cluster scaffold homolog, mitochondrial"/>
    <property type="match status" value="1"/>
</dbReference>
<gene>
    <name evidence="10" type="ORF">AB1Y20_010175</name>
</gene>
<dbReference type="Gene3D" id="3.30.1370.70">
    <property type="entry name" value="Scaffold protein Nfu/NifU, N-terminal domain"/>
    <property type="match status" value="1"/>
</dbReference>
<dbReference type="Proteomes" id="UP001515480">
    <property type="component" value="Unassembled WGS sequence"/>
</dbReference>
<dbReference type="GO" id="GO:0005739">
    <property type="term" value="C:mitochondrion"/>
    <property type="evidence" value="ECO:0007669"/>
    <property type="project" value="UniProtKB-SubCell"/>
</dbReference>
<dbReference type="InterPro" id="IPR035433">
    <property type="entry name" value="NFU1-like"/>
</dbReference>
<evidence type="ECO:0000313" key="10">
    <source>
        <dbReference type="EMBL" id="KAL1528852.1"/>
    </source>
</evidence>
<keyword evidence="5" id="KW-0809">Transit peptide</keyword>
<dbReference type="InterPro" id="IPR001075">
    <property type="entry name" value="NIF_FeS_clus_asmbl_NifU_C"/>
</dbReference>
<evidence type="ECO:0000256" key="6">
    <source>
        <dbReference type="ARBA" id="ARBA00023004"/>
    </source>
</evidence>
<dbReference type="SMART" id="SM00932">
    <property type="entry name" value="Nfu_N"/>
    <property type="match status" value="1"/>
</dbReference>
<dbReference type="Pfam" id="PF01106">
    <property type="entry name" value="NifU"/>
    <property type="match status" value="1"/>
</dbReference>
<organism evidence="10 11">
    <name type="scientific">Prymnesium parvum</name>
    <name type="common">Toxic golden alga</name>
    <dbReference type="NCBI Taxonomy" id="97485"/>
    <lineage>
        <taxon>Eukaryota</taxon>
        <taxon>Haptista</taxon>
        <taxon>Haptophyta</taxon>
        <taxon>Prymnesiophyceae</taxon>
        <taxon>Prymnesiales</taxon>
        <taxon>Prymnesiaceae</taxon>
        <taxon>Prymnesium</taxon>
    </lineage>
</organism>
<name>A0AB34K6E1_PRYPA</name>
<evidence type="ECO:0000256" key="8">
    <source>
        <dbReference type="ARBA" id="ARBA00023128"/>
    </source>
</evidence>
<evidence type="ECO:0000256" key="2">
    <source>
        <dbReference type="ARBA" id="ARBA00006420"/>
    </source>
</evidence>
<dbReference type="EMBL" id="JBGBPQ010000002">
    <property type="protein sequence ID" value="KAL1528852.1"/>
    <property type="molecule type" value="Genomic_DNA"/>
</dbReference>
<dbReference type="InterPro" id="IPR014824">
    <property type="entry name" value="Nfu/NifU_N"/>
</dbReference>
<evidence type="ECO:0000256" key="1">
    <source>
        <dbReference type="ARBA" id="ARBA00004173"/>
    </source>
</evidence>
<dbReference type="InterPro" id="IPR036498">
    <property type="entry name" value="Nfu/NifU_N_sf"/>
</dbReference>
<sequence>MLRLALRARPARPAWTSMSLPPAMRGVRSMFIQTEPTPNPDSLKFLPGKPVLEAGARDFRQPREAQVSPLAKKLFQLEGVSGVFLSTDFVTVSKKEEVDWLTLKPQVFAAIMDFYAEGLPVVNADDVAEEDSLTIREGDSEVVEMIKELLDLRIRPSVQEDGGDIKYHGFDEETGVVLLEMQGSCSGCPSSSVTLKSGIENMLMHYIPEVKEVKSVDMSIEE</sequence>
<keyword evidence="11" id="KW-1185">Reference proteome</keyword>
<dbReference type="GO" id="GO:0005506">
    <property type="term" value="F:iron ion binding"/>
    <property type="evidence" value="ECO:0007669"/>
    <property type="project" value="InterPro"/>
</dbReference>
<dbReference type="SUPFAM" id="SSF110836">
    <property type="entry name" value="Hypothetical protein SAV1430"/>
    <property type="match status" value="1"/>
</dbReference>